<dbReference type="InterPro" id="IPR009351">
    <property type="entry name" value="AlkZ-like"/>
</dbReference>
<dbReference type="PANTHER" id="PTHR38479">
    <property type="entry name" value="LMO0824 PROTEIN"/>
    <property type="match status" value="1"/>
</dbReference>
<dbReference type="EMBL" id="CP014209">
    <property type="protein sequence ID" value="ANC29663.1"/>
    <property type="molecule type" value="Genomic_DNA"/>
</dbReference>
<dbReference type="STRING" id="1300344.I598_0067"/>
<keyword evidence="2" id="KW-1185">Reference proteome</keyword>
<evidence type="ECO:0000313" key="1">
    <source>
        <dbReference type="EMBL" id="ANC29663.1"/>
    </source>
</evidence>
<name>A0A168E6D4_9MICO</name>
<dbReference type="Proteomes" id="UP000076794">
    <property type="component" value="Chromosome"/>
</dbReference>
<dbReference type="PATRIC" id="fig|1300344.3.peg.64"/>
<proteinExistence type="predicted"/>
<sequence>MASTTTLAELNRTTLARQHLLRRSGARRTAEQIAGDVGGLQAQHADMPYLGLAARRTGAAVDAVQDALTARLLVKATAMRSTLHLLPAARWAAADVVSAEARLAAWRPSARRAGIDLVELNAAVREHCAQPRTVDEVEAFVVDRHPGVDAAAAVPGGVSRAWWRLASAGGGLVHVPPSGFWHEHGTHRVVAGATWLGSADRPDPDGARADVVERYLRAFGPATRADVARGVGIRGRRLLEAALDRLDLRELTGPDGAGLLDLADAELVPGDAPAPVRLLPRWDHLLVAFDDRSRLLDPAVVEHVYRRNGDVLPTVWVAGRVVGTWSWDGGAVRLTAVADLAPDVRAAIEAEARTVLAAVAPGRRGSDLEIRWADDARGSGRARR</sequence>
<dbReference type="PANTHER" id="PTHR38479:SF2">
    <property type="entry name" value="WINGED HELIX DNA-BINDING DOMAIN-CONTAINING PROTEIN"/>
    <property type="match status" value="1"/>
</dbReference>
<dbReference type="KEGG" id="ido:I598_0067"/>
<gene>
    <name evidence="1" type="ORF">I598_0067</name>
</gene>
<dbReference type="AlphaFoldDB" id="A0A168E6D4"/>
<dbReference type="RefSeq" id="WP_068200180.1">
    <property type="nucleotide sequence ID" value="NZ_CP014209.1"/>
</dbReference>
<evidence type="ECO:0008006" key="3">
    <source>
        <dbReference type="Google" id="ProtNLM"/>
    </source>
</evidence>
<reference evidence="1 2" key="1">
    <citation type="submission" date="2016-01" db="EMBL/GenBank/DDBJ databases">
        <title>Complete genome sequence of a soil Actinobacterium, Isoptericola dokdonensis DS-3.</title>
        <authorList>
            <person name="Kwon S.-K."/>
            <person name="Kim J.F."/>
        </authorList>
    </citation>
    <scope>NUCLEOTIDE SEQUENCE [LARGE SCALE GENOMIC DNA]</scope>
    <source>
        <strain evidence="1 2">DS-3</strain>
    </source>
</reference>
<dbReference type="Pfam" id="PF06224">
    <property type="entry name" value="AlkZ-like"/>
    <property type="match status" value="1"/>
</dbReference>
<organism evidence="1 2">
    <name type="scientific">Isoptericola dokdonensis DS-3</name>
    <dbReference type="NCBI Taxonomy" id="1300344"/>
    <lineage>
        <taxon>Bacteria</taxon>
        <taxon>Bacillati</taxon>
        <taxon>Actinomycetota</taxon>
        <taxon>Actinomycetes</taxon>
        <taxon>Micrococcales</taxon>
        <taxon>Promicromonosporaceae</taxon>
        <taxon>Isoptericola</taxon>
    </lineage>
</organism>
<protein>
    <recommendedName>
        <fullName evidence="3">Winged helix DNA-binding domain-containing protein</fullName>
    </recommendedName>
</protein>
<dbReference type="OrthoDB" id="9148135at2"/>
<evidence type="ECO:0000313" key="2">
    <source>
        <dbReference type="Proteomes" id="UP000076794"/>
    </source>
</evidence>
<accession>A0A168E6D4</accession>